<dbReference type="RefSeq" id="XP_012183269.1">
    <property type="nucleotide sequence ID" value="XM_012327879.1"/>
</dbReference>
<feature type="region of interest" description="Disordered" evidence="1">
    <location>
        <begin position="116"/>
        <end position="143"/>
    </location>
</feature>
<dbReference type="GeneID" id="24098897"/>
<feature type="region of interest" description="Disordered" evidence="1">
    <location>
        <begin position="387"/>
        <end position="438"/>
    </location>
</feature>
<gene>
    <name evidence="2" type="ORF">FIBRA_06142</name>
</gene>
<reference evidence="2 3" key="1">
    <citation type="journal article" date="2012" name="Appl. Environ. Microbiol.">
        <title>Short-read sequencing for genomic analysis of the brown rot fungus Fibroporia radiculosa.</title>
        <authorList>
            <person name="Tang J.D."/>
            <person name="Perkins A.D."/>
            <person name="Sonstegard T.S."/>
            <person name="Schroeder S.G."/>
            <person name="Burgess S.C."/>
            <person name="Diehl S.V."/>
        </authorList>
    </citation>
    <scope>NUCLEOTIDE SEQUENCE [LARGE SCALE GENOMIC DNA]</scope>
    <source>
        <strain evidence="2 3">TFFH 294</strain>
    </source>
</reference>
<protein>
    <submittedName>
        <fullName evidence="2">Uncharacterized protein</fullName>
    </submittedName>
</protein>
<sequence length="438" mass="47840">MNDVPSSSHMPRRNPFYVVVTPKKKPEPLPGNDRAPVETITGPSGGPEDSPSWTVLETATEPEAEPELEDELEATVVDHTPATTSPTSNALDYQMPLFSTLSNVLPERSDDLRVGLSSFSSNVDDGPGTTSGLSSQQSRGSSGAILQRIDNQGELRPRKAFAFDGVVLPSLTRRQRRATVYGKDKANQDDETRNAGTYVPQNLVQALAFAFAHNDDVGRDHQTGKPPKAISEHLPIAPTHIARPDAANVKAQVPRTLHQVITLNEKSGAEIWETVDDLLGTVKAPAVLDTSALSATLEGEARFSRKMQLALPTIATNSMIEGNKRWKAYAVPRWSRVAIFKERLDASLGLGDFNRGLGKRPIEDQREEEEASSVPQDDVAAEVTNLKRRRSAASPELEASAVLTDSSETPMEMNIQMIKRRRLDRRPDPPASEGQHPD</sequence>
<dbReference type="InParanoid" id="J4IB38"/>
<keyword evidence="3" id="KW-1185">Reference proteome</keyword>
<feature type="compositionally biased region" description="Low complexity" evidence="1">
    <location>
        <begin position="126"/>
        <end position="143"/>
    </location>
</feature>
<dbReference type="Proteomes" id="UP000006352">
    <property type="component" value="Unassembled WGS sequence"/>
</dbReference>
<organism evidence="2 3">
    <name type="scientific">Fibroporia radiculosa</name>
    <dbReference type="NCBI Taxonomy" id="599839"/>
    <lineage>
        <taxon>Eukaryota</taxon>
        <taxon>Fungi</taxon>
        <taxon>Dikarya</taxon>
        <taxon>Basidiomycota</taxon>
        <taxon>Agaricomycotina</taxon>
        <taxon>Agaricomycetes</taxon>
        <taxon>Polyporales</taxon>
        <taxon>Fibroporiaceae</taxon>
        <taxon>Fibroporia</taxon>
    </lineage>
</organism>
<proteinExistence type="predicted"/>
<evidence type="ECO:0000313" key="3">
    <source>
        <dbReference type="Proteomes" id="UP000006352"/>
    </source>
</evidence>
<dbReference type="AlphaFoldDB" id="J4IB38"/>
<accession>J4IB38</accession>
<feature type="compositionally biased region" description="Acidic residues" evidence="1">
    <location>
        <begin position="60"/>
        <end position="69"/>
    </location>
</feature>
<name>J4IB38_9APHY</name>
<dbReference type="EMBL" id="HE797137">
    <property type="protein sequence ID" value="CCM03986.1"/>
    <property type="molecule type" value="Genomic_DNA"/>
</dbReference>
<evidence type="ECO:0000313" key="2">
    <source>
        <dbReference type="EMBL" id="CCM03986.1"/>
    </source>
</evidence>
<dbReference type="HOGENOM" id="CLU_625606_0_0_1"/>
<evidence type="ECO:0000256" key="1">
    <source>
        <dbReference type="SAM" id="MobiDB-lite"/>
    </source>
</evidence>
<feature type="region of interest" description="Disordered" evidence="1">
    <location>
        <begin position="1"/>
        <end position="69"/>
    </location>
</feature>
<dbReference type="OrthoDB" id="2804680at2759"/>